<evidence type="ECO:0000313" key="19">
    <source>
        <dbReference type="Proteomes" id="UP000299580"/>
    </source>
</evidence>
<dbReference type="GO" id="GO:0044718">
    <property type="term" value="P:siderophore transmembrane transport"/>
    <property type="evidence" value="ECO:0007669"/>
    <property type="project" value="TreeGrafter"/>
</dbReference>
<evidence type="ECO:0000313" key="18">
    <source>
        <dbReference type="EMBL" id="QCR07314.1"/>
    </source>
</evidence>
<dbReference type="OrthoDB" id="9764669at2"/>
<name>A0A4P8QVD2_9GAMM</name>
<dbReference type="Pfam" id="PF07715">
    <property type="entry name" value="Plug"/>
    <property type="match status" value="1"/>
</dbReference>
<evidence type="ECO:0000256" key="9">
    <source>
        <dbReference type="ARBA" id="ARBA00023170"/>
    </source>
</evidence>
<dbReference type="InterPro" id="IPR000531">
    <property type="entry name" value="Beta-barrel_TonB"/>
</dbReference>
<feature type="chain" id="PRO_5020981037" evidence="15">
    <location>
        <begin position="27"/>
        <end position="806"/>
    </location>
</feature>
<proteinExistence type="inferred from homology"/>
<dbReference type="Gene3D" id="2.170.130.10">
    <property type="entry name" value="TonB-dependent receptor, plug domain"/>
    <property type="match status" value="1"/>
</dbReference>
<dbReference type="InterPro" id="IPR036942">
    <property type="entry name" value="Beta-barrel_TonB_sf"/>
</dbReference>
<evidence type="ECO:0000256" key="4">
    <source>
        <dbReference type="ARBA" id="ARBA00022452"/>
    </source>
</evidence>
<dbReference type="CDD" id="cd01347">
    <property type="entry name" value="ligand_gated_channel"/>
    <property type="match status" value="1"/>
</dbReference>
<dbReference type="PANTHER" id="PTHR30069">
    <property type="entry name" value="TONB-DEPENDENT OUTER MEMBRANE RECEPTOR"/>
    <property type="match status" value="1"/>
</dbReference>
<comment type="similarity">
    <text evidence="2">Belongs to the TonB-dependent receptor family. Hemoglobin/haptoglobin binding protein subfamily.</text>
</comment>
<dbReference type="PANTHER" id="PTHR30069:SF29">
    <property type="entry name" value="HEMOGLOBIN AND HEMOGLOBIN-HAPTOGLOBIN-BINDING PROTEIN 1-RELATED"/>
    <property type="match status" value="1"/>
</dbReference>
<keyword evidence="10 11" id="KW-0998">Cell outer membrane</keyword>
<dbReference type="KEGG" id="brb:EH207_01305"/>
<evidence type="ECO:0000256" key="11">
    <source>
        <dbReference type="PROSITE-ProRule" id="PRU01360"/>
    </source>
</evidence>
<dbReference type="PROSITE" id="PS01156">
    <property type="entry name" value="TONB_DEPENDENT_REC_2"/>
    <property type="match status" value="1"/>
</dbReference>
<keyword evidence="6 15" id="KW-0732">Signal</keyword>
<dbReference type="SUPFAM" id="SSF56935">
    <property type="entry name" value="Porins"/>
    <property type="match status" value="1"/>
</dbReference>
<feature type="domain" description="TonB-dependent receptor-like beta-barrel" evidence="16">
    <location>
        <begin position="287"/>
        <end position="763"/>
    </location>
</feature>
<evidence type="ECO:0000256" key="3">
    <source>
        <dbReference type="ARBA" id="ARBA00022448"/>
    </source>
</evidence>
<evidence type="ECO:0000256" key="1">
    <source>
        <dbReference type="ARBA" id="ARBA00004571"/>
    </source>
</evidence>
<feature type="signal peptide" evidence="15">
    <location>
        <begin position="1"/>
        <end position="26"/>
    </location>
</feature>
<dbReference type="PROSITE" id="PS52016">
    <property type="entry name" value="TONB_DEPENDENT_REC_3"/>
    <property type="match status" value="1"/>
</dbReference>
<keyword evidence="9 18" id="KW-0675">Receptor</keyword>
<dbReference type="InterPro" id="IPR039426">
    <property type="entry name" value="TonB-dep_rcpt-like"/>
</dbReference>
<dbReference type="GO" id="GO:0015344">
    <property type="term" value="F:siderophore uptake transmembrane transporter activity"/>
    <property type="evidence" value="ECO:0007669"/>
    <property type="project" value="TreeGrafter"/>
</dbReference>
<evidence type="ECO:0000256" key="8">
    <source>
        <dbReference type="ARBA" id="ARBA00023136"/>
    </source>
</evidence>
<dbReference type="EMBL" id="CP034035">
    <property type="protein sequence ID" value="QCR07314.1"/>
    <property type="molecule type" value="Genomic_DNA"/>
</dbReference>
<protein>
    <submittedName>
        <fullName evidence="18">TonB-dependent receptor</fullName>
    </submittedName>
</protein>
<keyword evidence="8 11" id="KW-0472">Membrane</keyword>
<evidence type="ECO:0000256" key="13">
    <source>
        <dbReference type="RuleBase" id="RU003357"/>
    </source>
</evidence>
<dbReference type="RefSeq" id="WP_137712397.1">
    <property type="nucleotide sequence ID" value="NZ_CP034035.1"/>
</dbReference>
<keyword evidence="7 13" id="KW-0798">TonB box</keyword>
<feature type="short sequence motif" description="TonB C-terminal box" evidence="12">
    <location>
        <begin position="789"/>
        <end position="806"/>
    </location>
</feature>
<dbReference type="InterPro" id="IPR010917">
    <property type="entry name" value="TonB_rcpt_CS"/>
</dbReference>
<evidence type="ECO:0000259" key="17">
    <source>
        <dbReference type="Pfam" id="PF07715"/>
    </source>
</evidence>
<feature type="region of interest" description="Disordered" evidence="14">
    <location>
        <begin position="33"/>
        <end position="58"/>
    </location>
</feature>
<keyword evidence="4 11" id="KW-1134">Transmembrane beta strand</keyword>
<evidence type="ECO:0000259" key="16">
    <source>
        <dbReference type="Pfam" id="PF00593"/>
    </source>
</evidence>
<dbReference type="Pfam" id="PF00593">
    <property type="entry name" value="TonB_dep_Rec_b-barrel"/>
    <property type="match status" value="1"/>
</dbReference>
<reference evidence="18 19" key="1">
    <citation type="submission" date="2018-11" db="EMBL/GenBank/DDBJ databases">
        <title>Genome sequences of Brenneria nigrifluens and Brenneria rubrifaciens.</title>
        <authorList>
            <person name="Poret-Peterson A.T."/>
            <person name="McClean A.E."/>
            <person name="Kluepfel D.A."/>
        </authorList>
    </citation>
    <scope>NUCLEOTIDE SEQUENCE [LARGE SCALE GENOMIC DNA]</scope>
    <source>
        <strain evidence="18 19">6D370</strain>
    </source>
</reference>
<evidence type="ECO:0000256" key="2">
    <source>
        <dbReference type="ARBA" id="ARBA00008143"/>
    </source>
</evidence>
<dbReference type="InterPro" id="IPR037066">
    <property type="entry name" value="Plug_dom_sf"/>
</dbReference>
<evidence type="ECO:0000256" key="7">
    <source>
        <dbReference type="ARBA" id="ARBA00023077"/>
    </source>
</evidence>
<evidence type="ECO:0000256" key="12">
    <source>
        <dbReference type="PROSITE-ProRule" id="PRU10144"/>
    </source>
</evidence>
<dbReference type="Gene3D" id="2.40.170.20">
    <property type="entry name" value="TonB-dependent receptor, beta-barrel domain"/>
    <property type="match status" value="1"/>
</dbReference>
<dbReference type="AlphaFoldDB" id="A0A4P8QVD2"/>
<evidence type="ECO:0000256" key="6">
    <source>
        <dbReference type="ARBA" id="ARBA00022729"/>
    </source>
</evidence>
<feature type="domain" description="TonB-dependent receptor plug" evidence="17">
    <location>
        <begin position="71"/>
        <end position="196"/>
    </location>
</feature>
<comment type="subcellular location">
    <subcellularLocation>
        <location evidence="1 11">Cell outer membrane</location>
        <topology evidence="1 11">Multi-pass membrane protein</topology>
    </subcellularLocation>
</comment>
<organism evidence="18 19">
    <name type="scientific">Brenneria rubrifaciens</name>
    <dbReference type="NCBI Taxonomy" id="55213"/>
    <lineage>
        <taxon>Bacteria</taxon>
        <taxon>Pseudomonadati</taxon>
        <taxon>Pseudomonadota</taxon>
        <taxon>Gammaproteobacteria</taxon>
        <taxon>Enterobacterales</taxon>
        <taxon>Pectobacteriaceae</taxon>
        <taxon>Brenneria</taxon>
    </lineage>
</organism>
<evidence type="ECO:0000256" key="10">
    <source>
        <dbReference type="ARBA" id="ARBA00023237"/>
    </source>
</evidence>
<dbReference type="GO" id="GO:0009279">
    <property type="term" value="C:cell outer membrane"/>
    <property type="evidence" value="ECO:0007669"/>
    <property type="project" value="UniProtKB-SubCell"/>
</dbReference>
<evidence type="ECO:0000256" key="15">
    <source>
        <dbReference type="SAM" id="SignalP"/>
    </source>
</evidence>
<evidence type="ECO:0000256" key="14">
    <source>
        <dbReference type="SAM" id="MobiDB-lite"/>
    </source>
</evidence>
<keyword evidence="19" id="KW-1185">Reference proteome</keyword>
<gene>
    <name evidence="18" type="ORF">EH207_01305</name>
</gene>
<dbReference type="InterPro" id="IPR012910">
    <property type="entry name" value="Plug_dom"/>
</dbReference>
<accession>A0A4P8QVD2</accession>
<evidence type="ECO:0000256" key="5">
    <source>
        <dbReference type="ARBA" id="ARBA00022692"/>
    </source>
</evidence>
<dbReference type="Proteomes" id="UP000299580">
    <property type="component" value="Chromosome"/>
</dbReference>
<keyword evidence="3 11" id="KW-0813">Transport</keyword>
<sequence>MLINNKLNKILLTGILTGIALNNAVADTVSVSPAGKSDNGAADAKDQAASTSKTEPTGEVMTVLSPKIEKEAGSSVTLTAEEMQKNGANDFGTIMRYQPLIGATGSSGGANTGKSGYSGDRGGYTGYNIRGLEANRVSIDVDGIAQPNATGRSYAGRAGSNTFGIGRDYIDPYLYGSVGIESGATAVSNSNHALGGSVSFRPKSADDYLSPEKSSYFGYQSGYDSSNRSWHNGVTVAGGDETLRGLIAVSRRDGQETENNSGTLDAYPANWHSNAVLASGIWQPNSEHMFTGTLDYYHKTNHTNFDYWGSGSSTIYGKAQQSSQTRRWSASLKDRWTPTNNPLVDLVDTRLFYQQTEAHDNTSAPASGSGFLAAPAHLIYSDYDVKTYGIETQMAKSWRFHAFSWGFNASESRSERPYRQDPLLTSFNDLSKPEADSRSYMLGGFVQDKMTWNLSGHDFSVVPAVRVAYQNSKPTNLSNMTGDGSVIDTSDVETLYGSFSDTQVLPSLSFLYDITPQLTTYLQYKRGAQFPNASQLYGSYNLPSNWMGSSQYALIGNSDLDTETSDNVEWGLKGEAVKGVTLNTAVFYNSYKNFIDYTRYQRTANPDKFTNVPSNIGTIYQAENRDKAYIYGGEISAKFDFGTWFEQADGLSTRLAFGYAEGQSKSRYSGDKYVDLDSVPPMRAVVGVAYDDPDLRYGAALTATFNKGKQASSTGRQSYNNSGGAIADSATQYMRVPGYGLLDLSAYYRVTKNVKLSGGIYNITDRKYWDYLSSRNLESSTNQDLYDQALSVAPGRTFQLGVNVDF</sequence>
<keyword evidence="5 11" id="KW-0812">Transmembrane</keyword>